<dbReference type="InterPro" id="IPR001626">
    <property type="entry name" value="ABC_TroCD"/>
</dbReference>
<keyword evidence="6" id="KW-0813">Transport</keyword>
<keyword evidence="3 6" id="KW-0812">Transmembrane</keyword>
<dbReference type="Proteomes" id="UP000176593">
    <property type="component" value="Unassembled WGS sequence"/>
</dbReference>
<evidence type="ECO:0000256" key="4">
    <source>
        <dbReference type="ARBA" id="ARBA00022989"/>
    </source>
</evidence>
<evidence type="ECO:0000256" key="5">
    <source>
        <dbReference type="ARBA" id="ARBA00023136"/>
    </source>
</evidence>
<gene>
    <name evidence="8" type="ORF">A3I41_04230</name>
</gene>
<dbReference type="AlphaFoldDB" id="A0A1F7V9C0"/>
<organism evidence="8 9">
    <name type="scientific">Candidatus Uhrbacteria bacterium RIFCSPLOWO2_02_FULL_48_18</name>
    <dbReference type="NCBI Taxonomy" id="1802408"/>
    <lineage>
        <taxon>Bacteria</taxon>
        <taxon>Candidatus Uhriibacteriota</taxon>
    </lineage>
</organism>
<evidence type="ECO:0000256" key="1">
    <source>
        <dbReference type="ARBA" id="ARBA00004141"/>
    </source>
</evidence>
<keyword evidence="4 7" id="KW-1133">Transmembrane helix</keyword>
<evidence type="ECO:0000256" key="2">
    <source>
        <dbReference type="ARBA" id="ARBA00008034"/>
    </source>
</evidence>
<evidence type="ECO:0000256" key="3">
    <source>
        <dbReference type="ARBA" id="ARBA00022692"/>
    </source>
</evidence>
<feature type="transmembrane region" description="Helical" evidence="7">
    <location>
        <begin position="12"/>
        <end position="33"/>
    </location>
</feature>
<dbReference type="SUPFAM" id="SSF81345">
    <property type="entry name" value="ABC transporter involved in vitamin B12 uptake, BtuC"/>
    <property type="match status" value="1"/>
</dbReference>
<evidence type="ECO:0000256" key="6">
    <source>
        <dbReference type="RuleBase" id="RU003943"/>
    </source>
</evidence>
<sequence length="267" mass="28124">MLEILTLEFMRRAFAVGLVVALVAPTIGLFFVVRRYSSIADTLAHVSLAGVAIALVTGLAAIPTALVVSIISVLGIEKMRERKTLPAETIVSLFLFGGLALGVVLLGLVRGKNVNIVNYLFGNILTVTNADILSVSLIGGAAFFIALILWRALFAVSIDEDTAEANGLPVKWLNRLLAILGAATIAISMNVVGVLLIGALMVIPVLAAMQFKKGFHTTWVISLCVSIISVVGGLMASYYFNLASGGTIVLCTIVCFILASIFSKATV</sequence>
<protein>
    <recommendedName>
        <fullName evidence="10">Metal ABC transporter permease</fullName>
    </recommendedName>
</protein>
<evidence type="ECO:0000313" key="8">
    <source>
        <dbReference type="EMBL" id="OGL87119.1"/>
    </source>
</evidence>
<feature type="transmembrane region" description="Helical" evidence="7">
    <location>
        <begin position="219"/>
        <end position="240"/>
    </location>
</feature>
<feature type="transmembrane region" description="Helical" evidence="7">
    <location>
        <begin position="90"/>
        <end position="109"/>
    </location>
</feature>
<dbReference type="GO" id="GO:0055085">
    <property type="term" value="P:transmembrane transport"/>
    <property type="evidence" value="ECO:0007669"/>
    <property type="project" value="InterPro"/>
</dbReference>
<evidence type="ECO:0000313" key="9">
    <source>
        <dbReference type="Proteomes" id="UP000176593"/>
    </source>
</evidence>
<accession>A0A1F7V9C0</accession>
<feature type="transmembrane region" description="Helical" evidence="7">
    <location>
        <begin position="246"/>
        <end position="263"/>
    </location>
</feature>
<dbReference type="EMBL" id="MGEQ01000003">
    <property type="protein sequence ID" value="OGL87119.1"/>
    <property type="molecule type" value="Genomic_DNA"/>
</dbReference>
<dbReference type="PANTHER" id="PTHR30477:SF0">
    <property type="entry name" value="METAL TRANSPORT SYSTEM MEMBRANE PROTEIN TM_0125-RELATED"/>
    <property type="match status" value="1"/>
</dbReference>
<dbReference type="GO" id="GO:0043190">
    <property type="term" value="C:ATP-binding cassette (ABC) transporter complex"/>
    <property type="evidence" value="ECO:0007669"/>
    <property type="project" value="InterPro"/>
</dbReference>
<evidence type="ECO:0008006" key="10">
    <source>
        <dbReference type="Google" id="ProtNLM"/>
    </source>
</evidence>
<dbReference type="InterPro" id="IPR037294">
    <property type="entry name" value="ABC_BtuC-like"/>
</dbReference>
<dbReference type="Gene3D" id="1.10.3470.10">
    <property type="entry name" value="ABC transporter involved in vitamin B12 uptake, BtuC"/>
    <property type="match status" value="1"/>
</dbReference>
<feature type="transmembrane region" description="Helical" evidence="7">
    <location>
        <begin position="176"/>
        <end position="207"/>
    </location>
</feature>
<proteinExistence type="inferred from homology"/>
<name>A0A1F7V9C0_9BACT</name>
<dbReference type="PANTHER" id="PTHR30477">
    <property type="entry name" value="ABC-TRANSPORTER METAL-BINDING PROTEIN"/>
    <property type="match status" value="1"/>
</dbReference>
<comment type="subcellular location">
    <subcellularLocation>
        <location evidence="6">Cell membrane</location>
        <topology evidence="6">Multi-pass membrane protein</topology>
    </subcellularLocation>
    <subcellularLocation>
        <location evidence="1">Membrane</location>
        <topology evidence="1">Multi-pass membrane protein</topology>
    </subcellularLocation>
</comment>
<comment type="caution">
    <text evidence="8">The sequence shown here is derived from an EMBL/GenBank/DDBJ whole genome shotgun (WGS) entry which is preliminary data.</text>
</comment>
<feature type="transmembrane region" description="Helical" evidence="7">
    <location>
        <begin position="130"/>
        <end position="156"/>
    </location>
</feature>
<dbReference type="GO" id="GO:0010043">
    <property type="term" value="P:response to zinc ion"/>
    <property type="evidence" value="ECO:0007669"/>
    <property type="project" value="TreeGrafter"/>
</dbReference>
<keyword evidence="5 7" id="KW-0472">Membrane</keyword>
<dbReference type="Pfam" id="PF00950">
    <property type="entry name" value="ABC-3"/>
    <property type="match status" value="1"/>
</dbReference>
<feature type="transmembrane region" description="Helical" evidence="7">
    <location>
        <begin position="45"/>
        <end position="70"/>
    </location>
</feature>
<comment type="similarity">
    <text evidence="2 6">Belongs to the ABC-3 integral membrane protein family.</text>
</comment>
<evidence type="ECO:0000256" key="7">
    <source>
        <dbReference type="SAM" id="Phobius"/>
    </source>
</evidence>
<reference evidence="8 9" key="1">
    <citation type="journal article" date="2016" name="Nat. Commun.">
        <title>Thousands of microbial genomes shed light on interconnected biogeochemical processes in an aquifer system.</title>
        <authorList>
            <person name="Anantharaman K."/>
            <person name="Brown C.T."/>
            <person name="Hug L.A."/>
            <person name="Sharon I."/>
            <person name="Castelle C.J."/>
            <person name="Probst A.J."/>
            <person name="Thomas B.C."/>
            <person name="Singh A."/>
            <person name="Wilkins M.J."/>
            <person name="Karaoz U."/>
            <person name="Brodie E.L."/>
            <person name="Williams K.H."/>
            <person name="Hubbard S.S."/>
            <person name="Banfield J.F."/>
        </authorList>
    </citation>
    <scope>NUCLEOTIDE SEQUENCE [LARGE SCALE GENOMIC DNA]</scope>
</reference>